<dbReference type="PROSITE" id="PS51898">
    <property type="entry name" value="TYR_RECOMBINASE"/>
    <property type="match status" value="1"/>
</dbReference>
<evidence type="ECO:0000256" key="5">
    <source>
        <dbReference type="ARBA" id="ARBA00023172"/>
    </source>
</evidence>
<accession>A0ABT1EJJ9</accession>
<dbReference type="Gene3D" id="1.10.150.130">
    <property type="match status" value="1"/>
</dbReference>
<evidence type="ECO:0000259" key="6">
    <source>
        <dbReference type="PROSITE" id="PS51898"/>
    </source>
</evidence>
<dbReference type="InterPro" id="IPR002104">
    <property type="entry name" value="Integrase_catalytic"/>
</dbReference>
<comment type="similarity">
    <text evidence="2">Belongs to the 'phage' integrase family.</text>
</comment>
<evidence type="ECO:0000256" key="3">
    <source>
        <dbReference type="ARBA" id="ARBA00022908"/>
    </source>
</evidence>
<evidence type="ECO:0000313" key="8">
    <source>
        <dbReference type="Proteomes" id="UP001523565"/>
    </source>
</evidence>
<dbReference type="InterPro" id="IPR004107">
    <property type="entry name" value="Integrase_SAM-like_N"/>
</dbReference>
<dbReference type="Pfam" id="PF14659">
    <property type="entry name" value="Phage_int_SAM_3"/>
    <property type="match status" value="1"/>
</dbReference>
<dbReference type="InterPro" id="IPR011010">
    <property type="entry name" value="DNA_brk_join_enz"/>
</dbReference>
<keyword evidence="3" id="KW-0229">DNA integration</keyword>
<dbReference type="Gene3D" id="1.10.443.10">
    <property type="entry name" value="Intergrase catalytic core"/>
    <property type="match status" value="1"/>
</dbReference>
<dbReference type="PANTHER" id="PTHR30629">
    <property type="entry name" value="PROPHAGE INTEGRASE"/>
    <property type="match status" value="1"/>
</dbReference>
<keyword evidence="4" id="KW-0238">DNA-binding</keyword>
<dbReference type="InterPro" id="IPR010998">
    <property type="entry name" value="Integrase_recombinase_N"/>
</dbReference>
<evidence type="ECO:0000256" key="2">
    <source>
        <dbReference type="ARBA" id="ARBA00008857"/>
    </source>
</evidence>
<evidence type="ECO:0000313" key="7">
    <source>
        <dbReference type="EMBL" id="MCP1110880.1"/>
    </source>
</evidence>
<organism evidence="7 8">
    <name type="scientific">Ohessyouella blattaphilus</name>
    <dbReference type="NCBI Taxonomy" id="2949333"/>
    <lineage>
        <taxon>Bacteria</taxon>
        <taxon>Bacillati</taxon>
        <taxon>Bacillota</taxon>
        <taxon>Clostridia</taxon>
        <taxon>Lachnospirales</taxon>
        <taxon>Lachnospiraceae</taxon>
        <taxon>Ohessyouella</taxon>
    </lineage>
</organism>
<evidence type="ECO:0000256" key="4">
    <source>
        <dbReference type="ARBA" id="ARBA00023125"/>
    </source>
</evidence>
<feature type="domain" description="Tyr recombinase" evidence="6">
    <location>
        <begin position="175"/>
        <end position="411"/>
    </location>
</feature>
<comment type="caution">
    <text evidence="7">The sequence shown here is derived from an EMBL/GenBank/DDBJ whole genome shotgun (WGS) entry which is preliminary data.</text>
</comment>
<comment type="function">
    <text evidence="1">Site-specific tyrosine recombinase, which acts by catalyzing the cutting and rejoining of the recombining DNA molecules.</text>
</comment>
<gene>
    <name evidence="7" type="ORF">NK118_11525</name>
</gene>
<dbReference type="RefSeq" id="WP_262069761.1">
    <property type="nucleotide sequence ID" value="NZ_JAMXOC010000019.1"/>
</dbReference>
<evidence type="ECO:0000256" key="1">
    <source>
        <dbReference type="ARBA" id="ARBA00003283"/>
    </source>
</evidence>
<name>A0ABT1EJJ9_9FIRM</name>
<sequence length="503" mass="57754">MASIIKRGNTYAVVYYEGHGDKKKQRWESGLSYSAAQIRKAELEYETAKGIHVEYDDRTIAGFLSEFVETYGRKKWGAATYSSNIGMMNNYILPHLGEIEIQKLTTKQVDEYYNFLEYDAEPVANLGTPKRKRVSASVIRDIHKFMRCAFNQALRWELIMKNPFVNANVPEYKPKVRDILTPAQIMNLLEFTDRPNCYELYTLHCAINLSFACCMRSGEITGSQWERFDLQGQSLYIDRVLDRIDRKCRSLSKMTIHYEYPLLYPAARTVIVLKQPKTEGSIRQVYTPSTVTDKLRTLKHLQDQLKATLGDEEYFDTGLIICQPNGRPMVSETLNKLFKRTLREMNDPNIDPDSIVFHSIRHTSATVKLKISKGNLKAVQGDGGWAGPEMITKRYAHILDEDRIRLAQQMDAEFYGKPAPPAYEPPLVEPPFVETETVEVQFKPLIENMVPAFKAETPTVMPSLPTEEDIIDVEPDDLEDDKAKLLQLLKKNPDLIDELFKSR</sequence>
<keyword evidence="5" id="KW-0233">DNA recombination</keyword>
<dbReference type="InterPro" id="IPR013762">
    <property type="entry name" value="Integrase-like_cat_sf"/>
</dbReference>
<dbReference type="PANTHER" id="PTHR30629:SF2">
    <property type="entry name" value="PROPHAGE INTEGRASE INTS-RELATED"/>
    <property type="match status" value="1"/>
</dbReference>
<dbReference type="Proteomes" id="UP001523565">
    <property type="component" value="Unassembled WGS sequence"/>
</dbReference>
<dbReference type="InterPro" id="IPR050808">
    <property type="entry name" value="Phage_Integrase"/>
</dbReference>
<reference evidence="7 8" key="1">
    <citation type="journal article" date="2022" name="Genome Biol. Evol.">
        <title>Host diet, physiology and behaviors set the stage for Lachnospiraceae cladogenesis.</title>
        <authorList>
            <person name="Vera-Ponce De Leon A."/>
            <person name="Schneider M."/>
            <person name="Jahnes B.C."/>
            <person name="Sadowski V."/>
            <person name="Camuy-Velez L.A."/>
            <person name="Duan J."/>
            <person name="Sabree Z.L."/>
        </authorList>
    </citation>
    <scope>NUCLEOTIDE SEQUENCE [LARGE SCALE GENOMIC DNA]</scope>
    <source>
        <strain evidence="7 8">PAL227</strain>
    </source>
</reference>
<dbReference type="EMBL" id="JAMZFV010000019">
    <property type="protein sequence ID" value="MCP1110880.1"/>
    <property type="molecule type" value="Genomic_DNA"/>
</dbReference>
<keyword evidence="8" id="KW-1185">Reference proteome</keyword>
<dbReference type="SUPFAM" id="SSF56349">
    <property type="entry name" value="DNA breaking-rejoining enzymes"/>
    <property type="match status" value="1"/>
</dbReference>
<protein>
    <submittedName>
        <fullName evidence="7">Site-specific integrase</fullName>
    </submittedName>
</protein>
<proteinExistence type="inferred from homology"/>
<dbReference type="Pfam" id="PF00589">
    <property type="entry name" value="Phage_integrase"/>
    <property type="match status" value="1"/>
</dbReference>